<evidence type="ECO:0000313" key="4">
    <source>
        <dbReference type="Proteomes" id="UP000219453"/>
    </source>
</evidence>
<evidence type="ECO:0000259" key="2">
    <source>
        <dbReference type="Pfam" id="PF01261"/>
    </source>
</evidence>
<organism evidence="3 4">
    <name type="scientific">Natronoarchaeum philippinense</name>
    <dbReference type="NCBI Taxonomy" id="558529"/>
    <lineage>
        <taxon>Archaea</taxon>
        <taxon>Methanobacteriati</taxon>
        <taxon>Methanobacteriota</taxon>
        <taxon>Stenosarchaea group</taxon>
        <taxon>Halobacteria</taxon>
        <taxon>Halobacteriales</taxon>
        <taxon>Natronoarchaeaceae</taxon>
    </lineage>
</organism>
<feature type="domain" description="Xylose isomerase-like TIM barrel" evidence="2">
    <location>
        <begin position="71"/>
        <end position="284"/>
    </location>
</feature>
<dbReference type="InterPro" id="IPR013022">
    <property type="entry name" value="Xyl_isomerase-like_TIM-brl"/>
</dbReference>
<feature type="compositionally biased region" description="Basic and acidic residues" evidence="1">
    <location>
        <begin position="1"/>
        <end position="19"/>
    </location>
</feature>
<keyword evidence="3" id="KW-0413">Isomerase</keyword>
<dbReference type="Pfam" id="PF01261">
    <property type="entry name" value="AP_endonuc_2"/>
    <property type="match status" value="1"/>
</dbReference>
<dbReference type="InterPro" id="IPR050312">
    <property type="entry name" value="IolE/XylAMocC-like"/>
</dbReference>
<dbReference type="Proteomes" id="UP000219453">
    <property type="component" value="Unassembled WGS sequence"/>
</dbReference>
<name>A0A285P5P2_NATPI</name>
<evidence type="ECO:0000313" key="3">
    <source>
        <dbReference type="EMBL" id="SNZ17044.1"/>
    </source>
</evidence>
<gene>
    <name evidence="3" type="ORF">SAMN06269185_2864</name>
</gene>
<dbReference type="SUPFAM" id="SSF51658">
    <property type="entry name" value="Xylose isomerase-like"/>
    <property type="match status" value="1"/>
</dbReference>
<dbReference type="AlphaFoldDB" id="A0A285P5P2"/>
<dbReference type="GO" id="GO:0016853">
    <property type="term" value="F:isomerase activity"/>
    <property type="evidence" value="ECO:0007669"/>
    <property type="project" value="UniProtKB-KW"/>
</dbReference>
<proteinExistence type="predicted"/>
<evidence type="ECO:0000256" key="1">
    <source>
        <dbReference type="SAM" id="MobiDB-lite"/>
    </source>
</evidence>
<sequence length="308" mass="34297">MKTREVEHRERGRADHNVDRGMTPPVDRMTDHRFGVSGFADEIGPDLDEQLDVLESLGISRLDLRSVGETNVLDLSDQQVSRVRSELDERGIQVTSIGSPIGKIAITDEFEPHLERFERAIEVADAFDTDRIRLFSYYVPEDDDPEQHRDEVLRRMDAKVERAEAAGVTLLHENEKDIYGDTPGRCRDLLTTIDSPNFRAIFDPANFLEIGVRPYPDALLQLIEYVEQLHVKDAQFGERGAVEPAGDGDGQIPATISALADRGFDGPASLEPHLERAGERSGYSGPGGYELAAEALFECLDSVDATYE</sequence>
<keyword evidence="4" id="KW-1185">Reference proteome</keyword>
<dbReference type="InterPro" id="IPR036237">
    <property type="entry name" value="Xyl_isomerase-like_sf"/>
</dbReference>
<dbReference type="EMBL" id="OBEJ01000004">
    <property type="protein sequence ID" value="SNZ17044.1"/>
    <property type="molecule type" value="Genomic_DNA"/>
</dbReference>
<dbReference type="PANTHER" id="PTHR12110">
    <property type="entry name" value="HYDROXYPYRUVATE ISOMERASE"/>
    <property type="match status" value="1"/>
</dbReference>
<dbReference type="Gene3D" id="3.20.20.150">
    <property type="entry name" value="Divalent-metal-dependent TIM barrel enzymes"/>
    <property type="match status" value="1"/>
</dbReference>
<protein>
    <submittedName>
        <fullName evidence="3">Sugar phosphate isomerase/epimerase</fullName>
    </submittedName>
</protein>
<accession>A0A285P5P2</accession>
<dbReference type="PANTHER" id="PTHR12110:SF41">
    <property type="entry name" value="INOSOSE DEHYDRATASE"/>
    <property type="match status" value="1"/>
</dbReference>
<feature type="region of interest" description="Disordered" evidence="1">
    <location>
        <begin position="1"/>
        <end position="29"/>
    </location>
</feature>
<reference evidence="3 4" key="1">
    <citation type="submission" date="2017-09" db="EMBL/GenBank/DDBJ databases">
        <authorList>
            <person name="Ehlers B."/>
            <person name="Leendertz F.H."/>
        </authorList>
    </citation>
    <scope>NUCLEOTIDE SEQUENCE [LARGE SCALE GENOMIC DNA]</scope>
    <source>
        <strain evidence="3 4">DSM 27208</strain>
    </source>
</reference>